<dbReference type="PANTHER" id="PTHR46773:SF5">
    <property type="entry name" value="OS04G0487100 PROTEIN"/>
    <property type="match status" value="1"/>
</dbReference>
<dbReference type="SUPFAM" id="SSF49313">
    <property type="entry name" value="Cadherin-like"/>
    <property type="match status" value="1"/>
</dbReference>
<evidence type="ECO:0000256" key="7">
    <source>
        <dbReference type="ARBA" id="ARBA00022889"/>
    </source>
</evidence>
<protein>
    <recommendedName>
        <fullName evidence="13">Cadherin domain-containing protein</fullName>
    </recommendedName>
</protein>
<evidence type="ECO:0000313" key="15">
    <source>
        <dbReference type="Proteomes" id="UP000240357"/>
    </source>
</evidence>
<evidence type="ECO:0000256" key="12">
    <source>
        <dbReference type="SAM" id="Phobius"/>
    </source>
</evidence>
<dbReference type="SUPFAM" id="SSF117281">
    <property type="entry name" value="Kelch motif"/>
    <property type="match status" value="2"/>
</dbReference>
<comment type="subcellular location">
    <subcellularLocation>
        <location evidence="1">Membrane</location>
        <topology evidence="1">Single-pass membrane protein</topology>
    </subcellularLocation>
</comment>
<dbReference type="PROSITE" id="PS50268">
    <property type="entry name" value="CADHERIN_2"/>
    <property type="match status" value="1"/>
</dbReference>
<keyword evidence="6" id="KW-0106">Calcium</keyword>
<dbReference type="InterPro" id="IPR053256">
    <property type="entry name" value="Kelch_repeat-containing"/>
</dbReference>
<dbReference type="GO" id="GO:0005509">
    <property type="term" value="F:calcium ion binding"/>
    <property type="evidence" value="ECO:0007669"/>
    <property type="project" value="InterPro"/>
</dbReference>
<dbReference type="InterPro" id="IPR006652">
    <property type="entry name" value="Kelch_1"/>
</dbReference>
<keyword evidence="9 12" id="KW-0472">Membrane</keyword>
<dbReference type="SMART" id="SM00112">
    <property type="entry name" value="CA"/>
    <property type="match status" value="1"/>
</dbReference>
<dbReference type="NCBIfam" id="TIGR04183">
    <property type="entry name" value="Por_Secre_tail"/>
    <property type="match status" value="1"/>
</dbReference>
<dbReference type="InterPro" id="IPR015915">
    <property type="entry name" value="Kelch-typ_b-propeller"/>
</dbReference>
<dbReference type="InterPro" id="IPR015919">
    <property type="entry name" value="Cadherin-like_sf"/>
</dbReference>
<dbReference type="GO" id="GO:0007156">
    <property type="term" value="P:homophilic cell adhesion via plasma membrane adhesion molecules"/>
    <property type="evidence" value="ECO:0007669"/>
    <property type="project" value="InterPro"/>
</dbReference>
<evidence type="ECO:0000256" key="6">
    <source>
        <dbReference type="ARBA" id="ARBA00022837"/>
    </source>
</evidence>
<dbReference type="Pfam" id="PF24681">
    <property type="entry name" value="Kelch_KLHDC2_KLHL20_DRC7"/>
    <property type="match status" value="1"/>
</dbReference>
<organism evidence="14 15">
    <name type="scientific">Adhaeribacter arboris</name>
    <dbReference type="NCBI Taxonomy" id="2072846"/>
    <lineage>
        <taxon>Bacteria</taxon>
        <taxon>Pseudomonadati</taxon>
        <taxon>Bacteroidota</taxon>
        <taxon>Cytophagia</taxon>
        <taxon>Cytophagales</taxon>
        <taxon>Hymenobacteraceae</taxon>
        <taxon>Adhaeribacter</taxon>
    </lineage>
</organism>
<comment type="caution">
    <text evidence="14">The sequence shown here is derived from an EMBL/GenBank/DDBJ whole genome shotgun (WGS) entry which is preliminary data.</text>
</comment>
<evidence type="ECO:0000256" key="4">
    <source>
        <dbReference type="ARBA" id="ARBA00022729"/>
    </source>
</evidence>
<keyword evidence="10" id="KW-1015">Disulfide bond</keyword>
<keyword evidence="15" id="KW-1185">Reference proteome</keyword>
<dbReference type="PANTHER" id="PTHR46773">
    <property type="match status" value="1"/>
</dbReference>
<dbReference type="FunFam" id="2.60.40.60:FF:000032">
    <property type="entry name" value="FAT atypical cadherin 1"/>
    <property type="match status" value="1"/>
</dbReference>
<keyword evidence="3 12" id="KW-0812">Transmembrane</keyword>
<dbReference type="Pfam" id="PF01344">
    <property type="entry name" value="Kelch_1"/>
    <property type="match status" value="1"/>
</dbReference>
<dbReference type="Pfam" id="PF00028">
    <property type="entry name" value="Cadherin"/>
    <property type="match status" value="1"/>
</dbReference>
<keyword evidence="4" id="KW-0732">Signal</keyword>
<dbReference type="Gene3D" id="2.60.40.60">
    <property type="entry name" value="Cadherins"/>
    <property type="match status" value="1"/>
</dbReference>
<dbReference type="InterPro" id="IPR026444">
    <property type="entry name" value="Secre_tail"/>
</dbReference>
<evidence type="ECO:0000256" key="1">
    <source>
        <dbReference type="ARBA" id="ARBA00004167"/>
    </source>
</evidence>
<evidence type="ECO:0000256" key="9">
    <source>
        <dbReference type="ARBA" id="ARBA00023136"/>
    </source>
</evidence>
<dbReference type="InterPro" id="IPR002126">
    <property type="entry name" value="Cadherin-like_dom"/>
</dbReference>
<keyword evidence="5" id="KW-0677">Repeat</keyword>
<dbReference type="Gene3D" id="2.120.10.80">
    <property type="entry name" value="Kelch-type beta propeller"/>
    <property type="match status" value="2"/>
</dbReference>
<keyword evidence="7" id="KW-0130">Cell adhesion</keyword>
<dbReference type="GO" id="GO:0016020">
    <property type="term" value="C:membrane"/>
    <property type="evidence" value="ECO:0007669"/>
    <property type="project" value="UniProtKB-SubCell"/>
</dbReference>
<dbReference type="OrthoDB" id="175993at2"/>
<proteinExistence type="predicted"/>
<evidence type="ECO:0000256" key="11">
    <source>
        <dbReference type="ARBA" id="ARBA00023180"/>
    </source>
</evidence>
<dbReference type="EMBL" id="PYFT01000001">
    <property type="protein sequence ID" value="PSR53998.1"/>
    <property type="molecule type" value="Genomic_DNA"/>
</dbReference>
<dbReference type="AlphaFoldDB" id="A0A2T2YEV9"/>
<sequence>MLIRTTTFHSGYVLLKAKYYLCFALSLGIFFPGFANKRYNRENSRDISSFYPPLFIGISENLLICKQQWHFENFNFATAPSFVQSYSLSISENTAIGTNADTLTASDPDGDRLIYSIEKGNTISAFSLDSVTGVLKIAKYLHYHTQNQYSLTIKVTDVTGLSAETTVTVMVEPSNPVPILSSFIWETVASQPYVVNEAQGEVVNNKLYTFGGFDSQKTGFTPTNRAYVYDPGLNKWTSLTPLPPMNGTSHGGVTHAGITTDGTDIYFAGGYTSNMAGTGQIFGTNEVWKYTVAENRYERLPDLPIIVAAGQLEYVNGHLHHIGGTNQKRTEDLGNHYVLNLDDVTAGWKTLAPLPKPRQHAGSAVYEGEIYYIGGQTGHDKNLITKKDVHVYDPATNVWTSKADLPVPAGSSGRGHISSTVIVAGNQILVLAGETVHSSGQTNLVSAYNPDTNTWGNLAPLPQARFSGIAALLNNAIFYTGGSQTNTTFKSSPVLPPSQNLITNLKSDLKGVYSLGVLVVGATFYTDRTYQVKTLPTNLNNSLFIKTPNSDKNLTGMEVFSFELSKGATLYIAYDARATVLPAWLNEWQNLTATLTSTDPIYGTYQLYSKTFPAGKVTLSGNKALPAAGVLSNYFVIIVPNNTTGIEPELEKAEIKLKIFPNPGLPGSNIKIIVSGLTLKVPVTATLHDIVGRKVYSKQVKPNQKGIVLVDLTPFPQLAKGTYVVTVNGPSGKAQARLLIQ</sequence>
<dbReference type="Proteomes" id="UP000240357">
    <property type="component" value="Unassembled WGS sequence"/>
</dbReference>
<reference evidence="14 15" key="1">
    <citation type="submission" date="2018-03" db="EMBL/GenBank/DDBJ databases">
        <title>Adhaeribacter sp. HMF7605 Genome sequencing and assembly.</title>
        <authorList>
            <person name="Kang H."/>
            <person name="Kang J."/>
            <person name="Cha I."/>
            <person name="Kim H."/>
            <person name="Joh K."/>
        </authorList>
    </citation>
    <scope>NUCLEOTIDE SEQUENCE [LARGE SCALE GENOMIC DNA]</scope>
    <source>
        <strain evidence="14 15">HMF7605</strain>
    </source>
</reference>
<evidence type="ECO:0000259" key="13">
    <source>
        <dbReference type="PROSITE" id="PS50268"/>
    </source>
</evidence>
<evidence type="ECO:0000256" key="10">
    <source>
        <dbReference type="ARBA" id="ARBA00023157"/>
    </source>
</evidence>
<evidence type="ECO:0000313" key="14">
    <source>
        <dbReference type="EMBL" id="PSR53998.1"/>
    </source>
</evidence>
<evidence type="ECO:0000256" key="8">
    <source>
        <dbReference type="ARBA" id="ARBA00022989"/>
    </source>
</evidence>
<evidence type="ECO:0000256" key="3">
    <source>
        <dbReference type="ARBA" id="ARBA00022692"/>
    </source>
</evidence>
<keyword evidence="8 12" id="KW-1133">Transmembrane helix</keyword>
<dbReference type="CDD" id="cd11304">
    <property type="entry name" value="Cadherin_repeat"/>
    <property type="match status" value="1"/>
</dbReference>
<evidence type="ECO:0000256" key="2">
    <source>
        <dbReference type="ARBA" id="ARBA00022536"/>
    </source>
</evidence>
<gene>
    <name evidence="14" type="ORF">AHMF7605_10940</name>
</gene>
<keyword evidence="2" id="KW-0245">EGF-like domain</keyword>
<keyword evidence="11" id="KW-0325">Glycoprotein</keyword>
<name>A0A2T2YEV9_9BACT</name>
<dbReference type="SMART" id="SM00612">
    <property type="entry name" value="Kelch"/>
    <property type="match status" value="4"/>
</dbReference>
<accession>A0A2T2YEV9</accession>
<feature type="domain" description="Cadherin" evidence="13">
    <location>
        <begin position="82"/>
        <end position="180"/>
    </location>
</feature>
<feature type="transmembrane region" description="Helical" evidence="12">
    <location>
        <begin position="17"/>
        <end position="35"/>
    </location>
</feature>
<evidence type="ECO:0000256" key="5">
    <source>
        <dbReference type="ARBA" id="ARBA00022737"/>
    </source>
</evidence>